<name>A0A4Q7L4Z6_9PSEU</name>
<evidence type="ECO:0000313" key="2">
    <source>
        <dbReference type="EMBL" id="RZS44286.1"/>
    </source>
</evidence>
<dbReference type="Proteomes" id="UP000294257">
    <property type="component" value="Unassembled WGS sequence"/>
</dbReference>
<accession>A0A4Q7L4Z6</accession>
<feature type="transmembrane region" description="Helical" evidence="1">
    <location>
        <begin position="50"/>
        <end position="71"/>
    </location>
</feature>
<proteinExistence type="predicted"/>
<reference evidence="2 3" key="1">
    <citation type="submission" date="2019-02" db="EMBL/GenBank/DDBJ databases">
        <title>Genomic Encyclopedia of Type Strains, Phase IV (KMG-IV): sequencing the most valuable type-strain genomes for metagenomic binning, comparative biology and taxonomic classification.</title>
        <authorList>
            <person name="Goeker M."/>
        </authorList>
    </citation>
    <scope>NUCLEOTIDE SEQUENCE [LARGE SCALE GENOMIC DNA]</scope>
    <source>
        <strain evidence="2 3">DSM 101727</strain>
    </source>
</reference>
<evidence type="ECO:0000256" key="1">
    <source>
        <dbReference type="SAM" id="Phobius"/>
    </source>
</evidence>
<gene>
    <name evidence="2" type="ORF">EV193_101161</name>
</gene>
<organism evidence="2 3">
    <name type="scientific">Herbihabitans rhizosphaerae</name>
    <dbReference type="NCBI Taxonomy" id="1872711"/>
    <lineage>
        <taxon>Bacteria</taxon>
        <taxon>Bacillati</taxon>
        <taxon>Actinomycetota</taxon>
        <taxon>Actinomycetes</taxon>
        <taxon>Pseudonocardiales</taxon>
        <taxon>Pseudonocardiaceae</taxon>
        <taxon>Herbihabitans</taxon>
    </lineage>
</organism>
<keyword evidence="1" id="KW-1133">Transmembrane helix</keyword>
<dbReference type="AlphaFoldDB" id="A0A4Q7L4Z6"/>
<keyword evidence="3" id="KW-1185">Reference proteome</keyword>
<protein>
    <submittedName>
        <fullName evidence="2">Uncharacterized protein</fullName>
    </submittedName>
</protein>
<keyword evidence="1" id="KW-0812">Transmembrane</keyword>
<keyword evidence="1" id="KW-0472">Membrane</keyword>
<dbReference type="EMBL" id="SGWQ01000001">
    <property type="protein sequence ID" value="RZS44286.1"/>
    <property type="molecule type" value="Genomic_DNA"/>
</dbReference>
<comment type="caution">
    <text evidence="2">The sequence shown here is derived from an EMBL/GenBank/DDBJ whole genome shotgun (WGS) entry which is preliminary data.</text>
</comment>
<evidence type="ECO:0000313" key="3">
    <source>
        <dbReference type="Proteomes" id="UP000294257"/>
    </source>
</evidence>
<feature type="transmembrane region" description="Helical" evidence="1">
    <location>
        <begin position="20"/>
        <end position="43"/>
    </location>
</feature>
<sequence length="75" mass="7559">MSPVGDAGQHGGSGLKLGAAFAAGVVVMFPFVLVAGVFWGWWWSDETATAGGWVTMLFGVAAAVSLGGWVATNDG</sequence>